<dbReference type="InterPro" id="IPR042024">
    <property type="entry name" value="D-XK_euk"/>
</dbReference>
<keyword evidence="4" id="KW-0067">ATP-binding</keyword>
<dbReference type="GO" id="GO:0005829">
    <property type="term" value="C:cytosol"/>
    <property type="evidence" value="ECO:0007669"/>
    <property type="project" value="TreeGrafter"/>
</dbReference>
<evidence type="ECO:0000256" key="3">
    <source>
        <dbReference type="ARBA" id="ARBA00022777"/>
    </source>
</evidence>
<dbReference type="SUPFAM" id="SSF53067">
    <property type="entry name" value="Actin-like ATPase domain"/>
    <property type="match status" value="2"/>
</dbReference>
<keyword evidence="4" id="KW-0119">Carbohydrate metabolism</keyword>
<proteinExistence type="inferred from homology"/>
<dbReference type="GO" id="GO:0042732">
    <property type="term" value="P:D-xylose metabolic process"/>
    <property type="evidence" value="ECO:0007669"/>
    <property type="project" value="UniProtKB-UniRule"/>
</dbReference>
<comment type="similarity">
    <text evidence="1 4">Belongs to the FGGY kinase family.</text>
</comment>
<keyword evidence="4" id="KW-0547">Nucleotide-binding</keyword>
<evidence type="ECO:0000256" key="2">
    <source>
        <dbReference type="ARBA" id="ARBA00022679"/>
    </source>
</evidence>
<keyword evidence="3 4" id="KW-0418">Kinase</keyword>
<sequence>VKVIVINEQLQGVFEASVTFDADLPEFKTEGGVHVGQDCRTVTSPTPMWVKAADLLLQRMKDAKFNFSQVAALSGTAQQHGSVYWGGGVRDVLRDLHPDVDMHTQLKNCFSVPDSPVWMDASTTEQCRHLEEALGGAEASVSVAPVQPSQLTLHWALAGITGMRAFERMTGNQIAKIYQTNQAAYSKTEACAPDLEDKLGHVVPAYECIGGISPYMADRYGFSLECRIIAFTGDNPGHCSSQVSLGTSDTLLLWLREPRLCLEGLNLVNPVDSSAYMSLVCFKNGSRTRERICEKCTGASWDRFDEVLVSTPPGNNGSVGPHCRLLATGGASCNKSILQVLADVFLTPVYIQDVANSACLGSAYRAKHGRLGAVIKPSVSQWCIPKQTNVCKNTRSGVN</sequence>
<keyword evidence="7" id="KW-1185">Reference proteome</keyword>
<dbReference type="GO" id="GO:0004856">
    <property type="term" value="F:D-xylulokinase activity"/>
    <property type="evidence" value="ECO:0007669"/>
    <property type="project" value="UniProtKB-UniRule"/>
</dbReference>
<keyword evidence="2 4" id="KW-0808">Transferase</keyword>
<accession>A0AAD9P5G9</accession>
<protein>
    <recommendedName>
        <fullName evidence="4">Xylulose kinase</fullName>
        <ecNumber evidence="4">2.7.1.17</ecNumber>
    </recommendedName>
</protein>
<dbReference type="AlphaFoldDB" id="A0AAD9P5G9"/>
<dbReference type="Gene3D" id="3.30.420.40">
    <property type="match status" value="4"/>
</dbReference>
<dbReference type="GO" id="GO:0005997">
    <property type="term" value="P:xylulose metabolic process"/>
    <property type="evidence" value="ECO:0007669"/>
    <property type="project" value="UniProtKB-UniRule"/>
</dbReference>
<evidence type="ECO:0000313" key="6">
    <source>
        <dbReference type="EMBL" id="KAK2188513.1"/>
    </source>
</evidence>
<comment type="catalytic activity">
    <reaction evidence="4">
        <text>D-xylulose + ATP = D-xylulose 5-phosphate + ADP + H(+)</text>
        <dbReference type="Rhea" id="RHEA:10964"/>
        <dbReference type="ChEBI" id="CHEBI:15378"/>
        <dbReference type="ChEBI" id="CHEBI:17140"/>
        <dbReference type="ChEBI" id="CHEBI:30616"/>
        <dbReference type="ChEBI" id="CHEBI:57737"/>
        <dbReference type="ChEBI" id="CHEBI:456216"/>
        <dbReference type="EC" id="2.7.1.17"/>
    </reaction>
</comment>
<dbReference type="InterPro" id="IPR018485">
    <property type="entry name" value="FGGY_C"/>
</dbReference>
<dbReference type="InterPro" id="IPR043129">
    <property type="entry name" value="ATPase_NBD"/>
</dbReference>
<reference evidence="6" key="1">
    <citation type="journal article" date="2023" name="Mol. Biol. Evol.">
        <title>Third-Generation Sequencing Reveals the Adaptive Role of the Epigenome in Three Deep-Sea Polychaetes.</title>
        <authorList>
            <person name="Perez M."/>
            <person name="Aroh O."/>
            <person name="Sun Y."/>
            <person name="Lan Y."/>
            <person name="Juniper S.K."/>
            <person name="Young C.R."/>
            <person name="Angers B."/>
            <person name="Qian P.Y."/>
        </authorList>
    </citation>
    <scope>NUCLEOTIDE SEQUENCE</scope>
    <source>
        <strain evidence="6">R07B-5</strain>
    </source>
</reference>
<organism evidence="6 7">
    <name type="scientific">Ridgeia piscesae</name>
    <name type="common">Tubeworm</name>
    <dbReference type="NCBI Taxonomy" id="27915"/>
    <lineage>
        <taxon>Eukaryota</taxon>
        <taxon>Metazoa</taxon>
        <taxon>Spiralia</taxon>
        <taxon>Lophotrochozoa</taxon>
        <taxon>Annelida</taxon>
        <taxon>Polychaeta</taxon>
        <taxon>Sedentaria</taxon>
        <taxon>Canalipalpata</taxon>
        <taxon>Sabellida</taxon>
        <taxon>Siboglinidae</taxon>
        <taxon>Ridgeia</taxon>
    </lineage>
</organism>
<dbReference type="EC" id="2.7.1.17" evidence="4"/>
<evidence type="ECO:0000256" key="1">
    <source>
        <dbReference type="ARBA" id="ARBA00009156"/>
    </source>
</evidence>
<feature type="domain" description="Carbohydrate kinase FGGY C-terminal" evidence="5">
    <location>
        <begin position="324"/>
        <end position="366"/>
    </location>
</feature>
<dbReference type="CDD" id="cd07776">
    <property type="entry name" value="ASKHA_NBD_FGGY_SpXK-like"/>
    <property type="match status" value="1"/>
</dbReference>
<dbReference type="GO" id="GO:0005524">
    <property type="term" value="F:ATP binding"/>
    <property type="evidence" value="ECO:0007669"/>
    <property type="project" value="UniProtKB-KW"/>
</dbReference>
<gene>
    <name evidence="6" type="ORF">NP493_130g04012</name>
</gene>
<comment type="caution">
    <text evidence="6">The sequence shown here is derived from an EMBL/GenBank/DDBJ whole genome shotgun (WGS) entry which is preliminary data.</text>
</comment>
<dbReference type="Pfam" id="PF02782">
    <property type="entry name" value="FGGY_C"/>
    <property type="match status" value="1"/>
</dbReference>
<feature type="non-terminal residue" evidence="6">
    <location>
        <position position="1"/>
    </location>
</feature>
<dbReference type="Proteomes" id="UP001209878">
    <property type="component" value="Unassembled WGS sequence"/>
</dbReference>
<dbReference type="PANTHER" id="PTHR10196:SF57">
    <property type="entry name" value="XYLULOSE KINASE"/>
    <property type="match status" value="1"/>
</dbReference>
<evidence type="ECO:0000259" key="5">
    <source>
        <dbReference type="Pfam" id="PF02782"/>
    </source>
</evidence>
<dbReference type="EMBL" id="JAODUO010000130">
    <property type="protein sequence ID" value="KAK2188513.1"/>
    <property type="molecule type" value="Genomic_DNA"/>
</dbReference>
<comment type="function">
    <text evidence="4">Phosphorylates D-xylulose to produce D-xylulose 5-phosphate, a molecule that may play an important role in the regulation of glucose metabolism and lipogenesis.</text>
</comment>
<name>A0AAD9P5G9_RIDPI</name>
<evidence type="ECO:0000313" key="7">
    <source>
        <dbReference type="Proteomes" id="UP001209878"/>
    </source>
</evidence>
<keyword evidence="4" id="KW-0859">Xylose metabolism</keyword>
<evidence type="ECO:0000256" key="4">
    <source>
        <dbReference type="RuleBase" id="RU367058"/>
    </source>
</evidence>
<dbReference type="PANTHER" id="PTHR10196">
    <property type="entry name" value="SUGAR KINASE"/>
    <property type="match status" value="1"/>
</dbReference>